<protein>
    <submittedName>
        <fullName evidence="1">14033_t:CDS:1</fullName>
    </submittedName>
</protein>
<dbReference type="Proteomes" id="UP000789901">
    <property type="component" value="Unassembled WGS sequence"/>
</dbReference>
<evidence type="ECO:0000313" key="2">
    <source>
        <dbReference type="Proteomes" id="UP000789901"/>
    </source>
</evidence>
<accession>A0ABN7XGX9</accession>
<reference evidence="1 2" key="1">
    <citation type="submission" date="2021-06" db="EMBL/GenBank/DDBJ databases">
        <authorList>
            <person name="Kallberg Y."/>
            <person name="Tangrot J."/>
            <person name="Rosling A."/>
        </authorList>
    </citation>
    <scope>NUCLEOTIDE SEQUENCE [LARGE SCALE GENOMIC DNA]</scope>
    <source>
        <strain evidence="1 2">120-4 pot B 10/14</strain>
    </source>
</reference>
<feature type="non-terminal residue" evidence="1">
    <location>
        <position position="1"/>
    </location>
</feature>
<organism evidence="1 2">
    <name type="scientific">Gigaspora margarita</name>
    <dbReference type="NCBI Taxonomy" id="4874"/>
    <lineage>
        <taxon>Eukaryota</taxon>
        <taxon>Fungi</taxon>
        <taxon>Fungi incertae sedis</taxon>
        <taxon>Mucoromycota</taxon>
        <taxon>Glomeromycotina</taxon>
        <taxon>Glomeromycetes</taxon>
        <taxon>Diversisporales</taxon>
        <taxon>Gigasporaceae</taxon>
        <taxon>Gigaspora</taxon>
    </lineage>
</organism>
<proteinExistence type="predicted"/>
<comment type="caution">
    <text evidence="1">The sequence shown here is derived from an EMBL/GenBank/DDBJ whole genome shotgun (WGS) entry which is preliminary data.</text>
</comment>
<keyword evidence="2" id="KW-1185">Reference proteome</keyword>
<dbReference type="EMBL" id="CAJVQB010132429">
    <property type="protein sequence ID" value="CAG8854035.1"/>
    <property type="molecule type" value="Genomic_DNA"/>
</dbReference>
<evidence type="ECO:0000313" key="1">
    <source>
        <dbReference type="EMBL" id="CAG8854035.1"/>
    </source>
</evidence>
<feature type="non-terminal residue" evidence="1">
    <location>
        <position position="47"/>
    </location>
</feature>
<name>A0ABN7XGX9_GIGMA</name>
<gene>
    <name evidence="1" type="ORF">GMARGA_LOCUS42856</name>
</gene>
<sequence length="47" mass="5587">YYFEKEDNSKTENRNSISLIKPRTTKEKKILVPILKKIKTSAYKLDL</sequence>